<keyword evidence="1" id="KW-0812">Transmembrane</keyword>
<evidence type="ECO:0000313" key="2">
    <source>
        <dbReference type="EMBL" id="KAK3765017.1"/>
    </source>
</evidence>
<accession>A0AAE1DC56</accession>
<keyword evidence="3" id="KW-1185">Reference proteome</keyword>
<proteinExistence type="predicted"/>
<sequence length="95" mass="9453">MFIAGSIAVSTAGSIAVSIAGSIAVSTAGPIAVSTSGFIAGSIAVSTAGFIAGSIALVFRFHLLKQIIVASPSGSVGFQIHAIEDPNRFDRGIFS</sequence>
<organism evidence="2 3">
    <name type="scientific">Elysia crispata</name>
    <name type="common">lettuce slug</name>
    <dbReference type="NCBI Taxonomy" id="231223"/>
    <lineage>
        <taxon>Eukaryota</taxon>
        <taxon>Metazoa</taxon>
        <taxon>Spiralia</taxon>
        <taxon>Lophotrochozoa</taxon>
        <taxon>Mollusca</taxon>
        <taxon>Gastropoda</taxon>
        <taxon>Heterobranchia</taxon>
        <taxon>Euthyneura</taxon>
        <taxon>Panpulmonata</taxon>
        <taxon>Sacoglossa</taxon>
        <taxon>Placobranchoidea</taxon>
        <taxon>Plakobranchidae</taxon>
        <taxon>Elysia</taxon>
    </lineage>
</organism>
<reference evidence="2" key="1">
    <citation type="journal article" date="2023" name="G3 (Bethesda)">
        <title>A reference genome for the long-term kleptoplast-retaining sea slug Elysia crispata morphotype clarki.</title>
        <authorList>
            <person name="Eastman K.E."/>
            <person name="Pendleton A.L."/>
            <person name="Shaikh M.A."/>
            <person name="Suttiyut T."/>
            <person name="Ogas R."/>
            <person name="Tomko P."/>
            <person name="Gavelis G."/>
            <person name="Widhalm J.R."/>
            <person name="Wisecaver J.H."/>
        </authorList>
    </citation>
    <scope>NUCLEOTIDE SEQUENCE</scope>
    <source>
        <strain evidence="2">ECLA1</strain>
    </source>
</reference>
<evidence type="ECO:0000313" key="3">
    <source>
        <dbReference type="Proteomes" id="UP001283361"/>
    </source>
</evidence>
<keyword evidence="1" id="KW-0472">Membrane</keyword>
<dbReference type="AlphaFoldDB" id="A0AAE1DC56"/>
<comment type="caution">
    <text evidence="2">The sequence shown here is derived from an EMBL/GenBank/DDBJ whole genome shotgun (WGS) entry which is preliminary data.</text>
</comment>
<dbReference type="Proteomes" id="UP001283361">
    <property type="component" value="Unassembled WGS sequence"/>
</dbReference>
<name>A0AAE1DC56_9GAST</name>
<evidence type="ECO:0000256" key="1">
    <source>
        <dbReference type="SAM" id="Phobius"/>
    </source>
</evidence>
<keyword evidence="1" id="KW-1133">Transmembrane helix</keyword>
<feature type="transmembrane region" description="Helical" evidence="1">
    <location>
        <begin position="38"/>
        <end position="59"/>
    </location>
</feature>
<dbReference type="EMBL" id="JAWDGP010004361">
    <property type="protein sequence ID" value="KAK3765017.1"/>
    <property type="molecule type" value="Genomic_DNA"/>
</dbReference>
<protein>
    <submittedName>
        <fullName evidence="2">Uncharacterized protein</fullName>
    </submittedName>
</protein>
<gene>
    <name evidence="2" type="ORF">RRG08_032142</name>
</gene>